<dbReference type="OrthoDB" id="9777884at2"/>
<dbReference type="Proteomes" id="UP000183954">
    <property type="component" value="Unassembled WGS sequence"/>
</dbReference>
<dbReference type="Pfam" id="PF00582">
    <property type="entry name" value="Usp"/>
    <property type="match status" value="1"/>
</dbReference>
<evidence type="ECO:0000313" key="3">
    <source>
        <dbReference type="Proteomes" id="UP000183954"/>
    </source>
</evidence>
<proteinExistence type="predicted"/>
<protein>
    <submittedName>
        <fullName evidence="2">Universal stress protein family protein</fullName>
    </submittedName>
</protein>
<sequence length="173" mass="20037">MAESRFNVLLYLDDSEPAYYAVIYSAMLMMNMPNMHLTVVKLKESSNGLRESEDNWLNSGSINLNSDEMQDVTDIFKIRSVDVRHQVIYCNPNIPDTVDALIEFSRKKSIQLIVMGTGECRTIKNLIFGSLAHNLQLRSSIPVLLVKNFPEDYLDNYRSKPTLRLFKNDYYER</sequence>
<evidence type="ECO:0000259" key="1">
    <source>
        <dbReference type="Pfam" id="PF00582"/>
    </source>
</evidence>
<name>A0A1M6ARI2_9FIRM</name>
<dbReference type="Gene3D" id="3.40.50.620">
    <property type="entry name" value="HUPs"/>
    <property type="match status" value="1"/>
</dbReference>
<dbReference type="InterPro" id="IPR006016">
    <property type="entry name" value="UspA"/>
</dbReference>
<organism evidence="2 3">
    <name type="scientific">Desulfosporosinus lacus DSM 15449</name>
    <dbReference type="NCBI Taxonomy" id="1121420"/>
    <lineage>
        <taxon>Bacteria</taxon>
        <taxon>Bacillati</taxon>
        <taxon>Bacillota</taxon>
        <taxon>Clostridia</taxon>
        <taxon>Eubacteriales</taxon>
        <taxon>Desulfitobacteriaceae</taxon>
        <taxon>Desulfosporosinus</taxon>
    </lineage>
</organism>
<dbReference type="InterPro" id="IPR014729">
    <property type="entry name" value="Rossmann-like_a/b/a_fold"/>
</dbReference>
<dbReference type="RefSeq" id="WP_073031630.1">
    <property type="nucleotide sequence ID" value="NZ_FQXJ01000017.1"/>
</dbReference>
<accession>A0A1M6ARI2</accession>
<reference evidence="3" key="1">
    <citation type="submission" date="2016-11" db="EMBL/GenBank/DDBJ databases">
        <authorList>
            <person name="Varghese N."/>
            <person name="Submissions S."/>
        </authorList>
    </citation>
    <scope>NUCLEOTIDE SEQUENCE [LARGE SCALE GENOMIC DNA]</scope>
    <source>
        <strain evidence="3">DSM 15449</strain>
    </source>
</reference>
<dbReference type="STRING" id="1121420.SAMN02746098_04018"/>
<keyword evidence="3" id="KW-1185">Reference proteome</keyword>
<dbReference type="EMBL" id="FQXJ01000017">
    <property type="protein sequence ID" value="SHI38813.1"/>
    <property type="molecule type" value="Genomic_DNA"/>
</dbReference>
<feature type="domain" description="UspA" evidence="1">
    <location>
        <begin position="7"/>
        <end position="147"/>
    </location>
</feature>
<dbReference type="AlphaFoldDB" id="A0A1M6ARI2"/>
<dbReference type="CDD" id="cd00293">
    <property type="entry name" value="USP-like"/>
    <property type="match status" value="1"/>
</dbReference>
<gene>
    <name evidence="2" type="ORF">SAMN02746098_04018</name>
</gene>
<evidence type="ECO:0000313" key="2">
    <source>
        <dbReference type="EMBL" id="SHI38813.1"/>
    </source>
</evidence>
<dbReference type="SUPFAM" id="SSF52402">
    <property type="entry name" value="Adenine nucleotide alpha hydrolases-like"/>
    <property type="match status" value="1"/>
</dbReference>